<keyword evidence="2" id="KW-1185">Reference proteome</keyword>
<proteinExistence type="predicted"/>
<protein>
    <submittedName>
        <fullName evidence="1">Uncharacterized protein</fullName>
    </submittedName>
</protein>
<reference evidence="2" key="1">
    <citation type="submission" date="2011-07" db="EMBL/GenBank/DDBJ databases">
        <title>Divergent evolution of antigenic variation in African trypanosomes.</title>
        <authorList>
            <person name="Jackson A.P."/>
            <person name="Berry A."/>
            <person name="Allison H.C."/>
            <person name="Burton P."/>
            <person name="Anderson J."/>
            <person name="Aslett M."/>
            <person name="Brown R."/>
            <person name="Corton N."/>
            <person name="Harris D."/>
            <person name="Hauser H."/>
            <person name="Gamble J."/>
            <person name="Gilderthorp R."/>
            <person name="McQuillan J."/>
            <person name="Quail M.A."/>
            <person name="Sanders M."/>
            <person name="Van Tonder A."/>
            <person name="Ginger M.L."/>
            <person name="Donelson J.E."/>
            <person name="Field M.C."/>
            <person name="Barry J.D."/>
            <person name="Berriman M."/>
            <person name="Hertz-Fowler C."/>
        </authorList>
    </citation>
    <scope>NUCLEOTIDE SEQUENCE [LARGE SCALE GENOMIC DNA]</scope>
    <source>
        <strain evidence="2">IL3000</strain>
    </source>
</reference>
<accession>F9WBK4</accession>
<dbReference type="Proteomes" id="UP000000702">
    <property type="component" value="Unassembled WGS sequence"/>
</dbReference>
<evidence type="ECO:0000313" key="2">
    <source>
        <dbReference type="Proteomes" id="UP000000702"/>
    </source>
</evidence>
<comment type="caution">
    <text evidence="1">The sequence shown here is derived from an EMBL/GenBank/DDBJ whole genome shotgun (WGS) entry which is preliminary data.</text>
</comment>
<name>F9WBK4_TRYCI</name>
<organism evidence="1 2">
    <name type="scientific">Trypanosoma congolense (strain IL3000)</name>
    <dbReference type="NCBI Taxonomy" id="1068625"/>
    <lineage>
        <taxon>Eukaryota</taxon>
        <taxon>Discoba</taxon>
        <taxon>Euglenozoa</taxon>
        <taxon>Kinetoplastea</taxon>
        <taxon>Metakinetoplastina</taxon>
        <taxon>Trypanosomatida</taxon>
        <taxon>Trypanosomatidae</taxon>
        <taxon>Trypanosoma</taxon>
        <taxon>Nannomonas</taxon>
    </lineage>
</organism>
<sequence length="147" mass="16479">MFSWSAFCDLAISAATHSPSWINGTDPFPISLPRDGACPLKPIKAHLRAESGILRIPFAIGARDINSRHSGWQTSHLLLYIEIEWMLDLCAVVMARAWQMPRCDVLSWIRVKQGCAVSLFGGFAYLSIRLGNKFLTFCFHFGGMLFD</sequence>
<dbReference type="EMBL" id="CAEQ01001591">
    <property type="protein sequence ID" value="CCD14637.1"/>
    <property type="molecule type" value="Genomic_DNA"/>
</dbReference>
<dbReference type="AlphaFoldDB" id="F9WBK4"/>
<reference evidence="1 2" key="2">
    <citation type="journal article" date="2012" name="Proc. Natl. Acad. Sci. U.S.A.">
        <title>Antigenic diversity is generated by distinct evolutionary mechanisms in African trypanosome species.</title>
        <authorList>
            <person name="Jackson A.P."/>
            <person name="Berry A."/>
            <person name="Aslett M."/>
            <person name="Allison H.C."/>
            <person name="Burton P."/>
            <person name="Vavrova-Anderson J."/>
            <person name="Brown R."/>
            <person name="Browne H."/>
            <person name="Corton N."/>
            <person name="Hauser H."/>
            <person name="Gamble J."/>
            <person name="Gilderthorp R."/>
            <person name="Marcello L."/>
            <person name="McQuillan J."/>
            <person name="Otto T.D."/>
            <person name="Quail M.A."/>
            <person name="Sanders M.J."/>
            <person name="van Tonder A."/>
            <person name="Ginger M.L."/>
            <person name="Field M.C."/>
            <person name="Barry J.D."/>
            <person name="Hertz-Fowler C."/>
            <person name="Berriman M."/>
        </authorList>
    </citation>
    <scope>NUCLEOTIDE SEQUENCE [LARGE SCALE GENOMIC DNA]</scope>
    <source>
        <strain evidence="1 2">IL3000</strain>
    </source>
</reference>
<gene>
    <name evidence="1" type="ORF">TCIL3000_0_52370</name>
</gene>
<evidence type="ECO:0000313" key="1">
    <source>
        <dbReference type="EMBL" id="CCD14637.1"/>
    </source>
</evidence>